<gene>
    <name evidence="1" type="ORF">FDF74_11375</name>
</gene>
<reference evidence="1 2" key="1">
    <citation type="submission" date="2019-04" db="EMBL/GenBank/DDBJ databases">
        <title>Genome sequencing of Clostridium botulinum Groups I-IV and Clostridium butyricum.</title>
        <authorList>
            <person name="Brunt J."/>
            <person name="Van Vliet A.H.M."/>
            <person name="Stringer S.C."/>
            <person name="Carter A.T."/>
            <person name="Peck M.W."/>
        </authorList>
    </citation>
    <scope>NUCLEOTIDE SEQUENCE [LARGE SCALE GENOMIC DNA]</scope>
    <source>
        <strain evidence="1 2">IFR 18/094</strain>
    </source>
</reference>
<protein>
    <submittedName>
        <fullName evidence="1">Uncharacterized protein</fullName>
    </submittedName>
</protein>
<evidence type="ECO:0000313" key="2">
    <source>
        <dbReference type="Proteomes" id="UP000473885"/>
    </source>
</evidence>
<dbReference type="RefSeq" id="WP_163249669.1">
    <property type="nucleotide sequence ID" value="NZ_SXDP01000013.1"/>
</dbReference>
<accession>A0A6M0RBU9</accession>
<proteinExistence type="predicted"/>
<dbReference type="EMBL" id="SXDP01000013">
    <property type="protein sequence ID" value="NEZ47781.1"/>
    <property type="molecule type" value="Genomic_DNA"/>
</dbReference>
<name>A0A6M0RBU9_9CLOT</name>
<dbReference type="AlphaFoldDB" id="A0A6M0RBU9"/>
<organism evidence="1 2">
    <name type="scientific">Clostridium niameyense</name>
    <dbReference type="NCBI Taxonomy" id="1622073"/>
    <lineage>
        <taxon>Bacteria</taxon>
        <taxon>Bacillati</taxon>
        <taxon>Bacillota</taxon>
        <taxon>Clostridia</taxon>
        <taxon>Eubacteriales</taxon>
        <taxon>Clostridiaceae</taxon>
        <taxon>Clostridium</taxon>
    </lineage>
</organism>
<dbReference type="Proteomes" id="UP000473885">
    <property type="component" value="Unassembled WGS sequence"/>
</dbReference>
<comment type="caution">
    <text evidence="1">The sequence shown here is derived from an EMBL/GenBank/DDBJ whole genome shotgun (WGS) entry which is preliminary data.</text>
</comment>
<keyword evidence="2" id="KW-1185">Reference proteome</keyword>
<sequence>MALNTKFKIELEKDEKKKEVEIVIQEINKAQLANITCECAGKNGSIRVGDFITAAVENGIIISPKNLIEQLEDADNGLVLYAEIFKEVNRFCSNPKRYVLLQKESELKGNKQN</sequence>
<evidence type="ECO:0000313" key="1">
    <source>
        <dbReference type="EMBL" id="NEZ47781.1"/>
    </source>
</evidence>